<dbReference type="OrthoDB" id="9816541at2"/>
<gene>
    <name evidence="6" type="ORF">CJ191_01900</name>
</gene>
<keyword evidence="4" id="KW-0804">Transcription</keyword>
<dbReference type="InterPro" id="IPR028978">
    <property type="entry name" value="Chorismate_lyase_/UTRA_dom_sf"/>
</dbReference>
<protein>
    <submittedName>
        <fullName evidence="6">GntR family transcriptional regulator</fullName>
    </submittedName>
</protein>
<keyword evidence="7" id="KW-1185">Reference proteome</keyword>
<dbReference type="PROSITE" id="PS50949">
    <property type="entry name" value="HTH_GNTR"/>
    <property type="match status" value="1"/>
</dbReference>
<dbReference type="InterPro" id="IPR036390">
    <property type="entry name" value="WH_DNA-bd_sf"/>
</dbReference>
<dbReference type="SMART" id="SM00866">
    <property type="entry name" value="UTRA"/>
    <property type="match status" value="1"/>
</dbReference>
<evidence type="ECO:0000313" key="6">
    <source>
        <dbReference type="EMBL" id="PMC80337.1"/>
    </source>
</evidence>
<evidence type="ECO:0000256" key="3">
    <source>
        <dbReference type="ARBA" id="ARBA00023125"/>
    </source>
</evidence>
<dbReference type="Pfam" id="PF00392">
    <property type="entry name" value="GntR"/>
    <property type="match status" value="1"/>
</dbReference>
<dbReference type="SUPFAM" id="SSF46785">
    <property type="entry name" value="Winged helix' DNA-binding domain"/>
    <property type="match status" value="1"/>
</dbReference>
<dbReference type="Pfam" id="PF07702">
    <property type="entry name" value="UTRA"/>
    <property type="match status" value="1"/>
</dbReference>
<dbReference type="InterPro" id="IPR050679">
    <property type="entry name" value="Bact_HTH_transcr_reg"/>
</dbReference>
<proteinExistence type="predicted"/>
<dbReference type="PANTHER" id="PTHR44846:SF5">
    <property type="entry name" value="HTH-TYPE TRANSCRIPTIONAL REGULATOR GMUR"/>
    <property type="match status" value="1"/>
</dbReference>
<evidence type="ECO:0000313" key="7">
    <source>
        <dbReference type="Proteomes" id="UP000235701"/>
    </source>
</evidence>
<dbReference type="EMBL" id="PNHQ01000003">
    <property type="protein sequence ID" value="PMC80337.1"/>
    <property type="molecule type" value="Genomic_DNA"/>
</dbReference>
<dbReference type="GO" id="GO:0003677">
    <property type="term" value="F:DNA binding"/>
    <property type="evidence" value="ECO:0007669"/>
    <property type="project" value="UniProtKB-KW"/>
</dbReference>
<dbReference type="Proteomes" id="UP000235701">
    <property type="component" value="Unassembled WGS sequence"/>
</dbReference>
<dbReference type="GO" id="GO:0045892">
    <property type="term" value="P:negative regulation of DNA-templated transcription"/>
    <property type="evidence" value="ECO:0007669"/>
    <property type="project" value="TreeGrafter"/>
</dbReference>
<feature type="domain" description="HTH gntR-type" evidence="5">
    <location>
        <begin position="1"/>
        <end position="69"/>
    </location>
</feature>
<keyword evidence="1" id="KW-0678">Repressor</keyword>
<evidence type="ECO:0000256" key="1">
    <source>
        <dbReference type="ARBA" id="ARBA00022491"/>
    </source>
</evidence>
<organism evidence="6 7">
    <name type="scientific">Aerococcus viridans</name>
    <dbReference type="NCBI Taxonomy" id="1377"/>
    <lineage>
        <taxon>Bacteria</taxon>
        <taxon>Bacillati</taxon>
        <taxon>Bacillota</taxon>
        <taxon>Bacilli</taxon>
        <taxon>Lactobacillales</taxon>
        <taxon>Aerococcaceae</taxon>
        <taxon>Aerococcus</taxon>
    </lineage>
</organism>
<name>A0A2N6UFK8_9LACT</name>
<dbReference type="SUPFAM" id="SSF64288">
    <property type="entry name" value="Chorismate lyase-like"/>
    <property type="match status" value="1"/>
</dbReference>
<dbReference type="InterPro" id="IPR000524">
    <property type="entry name" value="Tscrpt_reg_HTH_GntR"/>
</dbReference>
<dbReference type="Gene3D" id="3.40.1410.10">
    <property type="entry name" value="Chorismate lyase-like"/>
    <property type="match status" value="1"/>
</dbReference>
<dbReference type="InterPro" id="IPR011663">
    <property type="entry name" value="UTRA"/>
</dbReference>
<dbReference type="AlphaFoldDB" id="A0A2N6UFK8"/>
<dbReference type="InterPro" id="IPR036388">
    <property type="entry name" value="WH-like_DNA-bd_sf"/>
</dbReference>
<dbReference type="SMART" id="SM00345">
    <property type="entry name" value="HTH_GNTR"/>
    <property type="match status" value="1"/>
</dbReference>
<sequence>MSKYTSIADDLRDQILIGRYKDSDKLPKQSNLADLYNTSRVTISRAIGILQLEGLVSTEFGGGTKINRINTENQFFDHMINTPSGASYNYGGKGQLTSTIISFEQRLPVEDEQQKLHIKETDAVYDIIRVRNLNGQPFIIEYTIMPVKVIPNITIEILKNSIYTHIQDTLNLDLGKSFRIISADEADAFDSQYLQTEIGKPILEIEQVAFLKNGVPFEYSQTRHLYNKGRIIYVELCR</sequence>
<dbReference type="PRINTS" id="PR00035">
    <property type="entry name" value="HTHGNTR"/>
</dbReference>
<keyword evidence="2" id="KW-0805">Transcription regulation</keyword>
<dbReference type="RefSeq" id="WP_102198812.1">
    <property type="nucleotide sequence ID" value="NZ_PNHQ01000003.1"/>
</dbReference>
<reference evidence="6 7" key="1">
    <citation type="submission" date="2017-09" db="EMBL/GenBank/DDBJ databases">
        <title>Bacterial strain isolated from the female urinary microbiota.</title>
        <authorList>
            <person name="Thomas-White K."/>
            <person name="Kumar N."/>
            <person name="Forster S."/>
            <person name="Putonti C."/>
            <person name="Lawley T."/>
            <person name="Wolfe A.J."/>
        </authorList>
    </citation>
    <scope>NUCLEOTIDE SEQUENCE [LARGE SCALE GENOMIC DNA]</scope>
    <source>
        <strain evidence="6 7">UMB0240</strain>
    </source>
</reference>
<keyword evidence="3" id="KW-0238">DNA-binding</keyword>
<evidence type="ECO:0000259" key="5">
    <source>
        <dbReference type="PROSITE" id="PS50949"/>
    </source>
</evidence>
<dbReference type="FunFam" id="3.40.1410.10:FF:000008">
    <property type="entry name" value="Transcriptional regulator, GntR family"/>
    <property type="match status" value="1"/>
</dbReference>
<dbReference type="GO" id="GO:0003700">
    <property type="term" value="F:DNA-binding transcription factor activity"/>
    <property type="evidence" value="ECO:0007669"/>
    <property type="project" value="InterPro"/>
</dbReference>
<comment type="caution">
    <text evidence="6">The sequence shown here is derived from an EMBL/GenBank/DDBJ whole genome shotgun (WGS) entry which is preliminary data.</text>
</comment>
<dbReference type="Gene3D" id="1.10.10.10">
    <property type="entry name" value="Winged helix-like DNA-binding domain superfamily/Winged helix DNA-binding domain"/>
    <property type="match status" value="1"/>
</dbReference>
<accession>A0A2N6UFK8</accession>
<dbReference type="CDD" id="cd07377">
    <property type="entry name" value="WHTH_GntR"/>
    <property type="match status" value="1"/>
</dbReference>
<evidence type="ECO:0000256" key="4">
    <source>
        <dbReference type="ARBA" id="ARBA00023163"/>
    </source>
</evidence>
<evidence type="ECO:0000256" key="2">
    <source>
        <dbReference type="ARBA" id="ARBA00023015"/>
    </source>
</evidence>
<dbReference type="PANTHER" id="PTHR44846">
    <property type="entry name" value="MANNOSYL-D-GLYCERATE TRANSPORT/METABOLISM SYSTEM REPRESSOR MNGR-RELATED"/>
    <property type="match status" value="1"/>
</dbReference>